<evidence type="ECO:0000256" key="1">
    <source>
        <dbReference type="SAM" id="Phobius"/>
    </source>
</evidence>
<sequence>MQYAQIHLSLFLVSIFVCEDSCDHEARFVPSDLIVYKSVDRTVHICRTTGGVLCILPGPSEWRCVAQSWNTSEEEQLMSVSFTNSLDISELAVGVYQFKCEHSVTGRWVETKKLIVENAIAYLDCAAHPQVIEQSGVVQSFRVCVKRVPIRTQWLRWMPELHYATIFPVICTGSLSASSFDNGILTVNGRGRAEAGEYWMQCDDGRFEELTYIVDRPKRLQVVPAAFVQNPHLDDEMLDLKDSSGEPIEFREYAPDAVVQCCSHVMNWLMPRWRAISGYVQFSAQGKTACTTGKLGTFQCILKDPNTYQCYSRLYIYFKKDPMNQITFEEKDRLQHHDEPLQCVQKAPPQSNLEYFVRVVFGEQLYIIHNEGEVRWDLIKWRTKRGVLRCTTVMKYMSDRPYLVDYRDFFVHIAAPTTVRFEPARGVFWRNETLECKTRGNAIFKPYMIITEHPPHFRRRLNYSQIRFDEFVVGAYEVQCYYWAPCTNKRVLTSRLYVAREPKELTVKQYWDRNGSPSMVCLDDGYPSSLLDITWTVPQGYKCCRQQGSILVTTNYSIYGNYNVVCNAIVHHPLMSVRLSKSGVFVVTMPLFVADEYLSGYLDMKIIPRIIMQTFWSVAYITLVIIIARCLRKRRPALVPINTNRKKKPVKANSVLSVDVPMEEMEPEVKDVLNELLVGFDRVQDMVSDLVQLHRSRKEEFAIKGFDWSLRKRQIVRSNTGDIMSDSHSLPTDRMESEPIALEDLHRAHSTPASTYLRSGITEVTELSDMEVLDSYPIESPLLENLPAEPDVGRLKKQQKKRRKVMASRKRRLSANTLKKQNTRRELAAKKARAIELILSSMRS</sequence>
<dbReference type="Proteomes" id="UP001497525">
    <property type="component" value="Unassembled WGS sequence"/>
</dbReference>
<evidence type="ECO:0000313" key="4">
    <source>
        <dbReference type="Proteomes" id="UP001497525"/>
    </source>
</evidence>
<dbReference type="AlphaFoldDB" id="A0AAV2TCF7"/>
<protein>
    <submittedName>
        <fullName evidence="3">Uncharacterized protein</fullName>
    </submittedName>
</protein>
<keyword evidence="1" id="KW-0812">Transmembrane</keyword>
<feature type="transmembrane region" description="Helical" evidence="1">
    <location>
        <begin position="610"/>
        <end position="631"/>
    </location>
</feature>
<accession>A0AAV2TCF7</accession>
<keyword evidence="1" id="KW-0472">Membrane</keyword>
<reference evidence="3" key="1">
    <citation type="submission" date="2024-06" db="EMBL/GenBank/DDBJ databases">
        <authorList>
            <person name="Liu X."/>
            <person name="Lenzi L."/>
            <person name="Haldenby T S."/>
            <person name="Uol C."/>
        </authorList>
    </citation>
    <scope>NUCLEOTIDE SEQUENCE</scope>
</reference>
<keyword evidence="2" id="KW-0732">Signal</keyword>
<evidence type="ECO:0000313" key="3">
    <source>
        <dbReference type="EMBL" id="CAL5134088.1"/>
    </source>
</evidence>
<feature type="chain" id="PRO_5043707811" evidence="2">
    <location>
        <begin position="23"/>
        <end position="844"/>
    </location>
</feature>
<proteinExistence type="predicted"/>
<keyword evidence="1" id="KW-1133">Transmembrane helix</keyword>
<name>A0AAV2TCF7_CALDB</name>
<dbReference type="EMBL" id="CAXLJL010000179">
    <property type="protein sequence ID" value="CAL5134088.1"/>
    <property type="molecule type" value="Genomic_DNA"/>
</dbReference>
<gene>
    <name evidence="3" type="ORF">CDAUBV1_LOCUS7316</name>
</gene>
<organism evidence="3 4">
    <name type="scientific">Calicophoron daubneyi</name>
    <name type="common">Rumen fluke</name>
    <name type="synonym">Paramphistomum daubneyi</name>
    <dbReference type="NCBI Taxonomy" id="300641"/>
    <lineage>
        <taxon>Eukaryota</taxon>
        <taxon>Metazoa</taxon>
        <taxon>Spiralia</taxon>
        <taxon>Lophotrochozoa</taxon>
        <taxon>Platyhelminthes</taxon>
        <taxon>Trematoda</taxon>
        <taxon>Digenea</taxon>
        <taxon>Plagiorchiida</taxon>
        <taxon>Pronocephalata</taxon>
        <taxon>Paramphistomoidea</taxon>
        <taxon>Paramphistomidae</taxon>
        <taxon>Calicophoron</taxon>
    </lineage>
</organism>
<comment type="caution">
    <text evidence="3">The sequence shown here is derived from an EMBL/GenBank/DDBJ whole genome shotgun (WGS) entry which is preliminary data.</text>
</comment>
<evidence type="ECO:0000256" key="2">
    <source>
        <dbReference type="SAM" id="SignalP"/>
    </source>
</evidence>
<feature type="signal peptide" evidence="2">
    <location>
        <begin position="1"/>
        <end position="22"/>
    </location>
</feature>